<gene>
    <name evidence="2" type="ORF">NIES2135_11130</name>
</gene>
<sequence>MSELLWTISAIALLDSINPNAVAAQVYLLTTPKPVPRSIAFILGEILAAWIAGMLIAFGMMQLIAKVFNQLGAVLFMLQFLLGIALLYLGWNFQKLISKTAVKRPKSLKPSDMFLFGFMLAFTEAPTALPYLAAIEQMTRTNPSLTELALLLLFYDVIFVLPLILLVVVYVIAQNRSTQAIALIQEFVSRWFPVLFQVVLILLGIVLIADSIAQGFGRSVI</sequence>
<evidence type="ECO:0000256" key="1">
    <source>
        <dbReference type="SAM" id="Phobius"/>
    </source>
</evidence>
<keyword evidence="1" id="KW-0812">Transmembrane</keyword>
<dbReference type="AlphaFoldDB" id="A0A1Z4JC47"/>
<dbReference type="Pfam" id="PF11139">
    <property type="entry name" value="SfLAP"/>
    <property type="match status" value="1"/>
</dbReference>
<keyword evidence="1" id="KW-0472">Membrane</keyword>
<organism evidence="2 3">
    <name type="scientific">Leptolyngbya boryana NIES-2135</name>
    <dbReference type="NCBI Taxonomy" id="1973484"/>
    <lineage>
        <taxon>Bacteria</taxon>
        <taxon>Bacillati</taxon>
        <taxon>Cyanobacteriota</taxon>
        <taxon>Cyanophyceae</taxon>
        <taxon>Leptolyngbyales</taxon>
        <taxon>Leptolyngbyaceae</taxon>
        <taxon>Leptolyngbya group</taxon>
        <taxon>Leptolyngbya</taxon>
    </lineage>
</organism>
<dbReference type="EMBL" id="AP018203">
    <property type="protein sequence ID" value="BAY54296.1"/>
    <property type="molecule type" value="Genomic_DNA"/>
</dbReference>
<evidence type="ECO:0000313" key="3">
    <source>
        <dbReference type="Proteomes" id="UP000217895"/>
    </source>
</evidence>
<proteinExistence type="predicted"/>
<name>A0A1Z4JC47_LEPBY</name>
<feature type="transmembrane region" description="Helical" evidence="1">
    <location>
        <begin position="191"/>
        <end position="209"/>
    </location>
</feature>
<dbReference type="Proteomes" id="UP000217895">
    <property type="component" value="Chromosome"/>
</dbReference>
<reference evidence="2 3" key="1">
    <citation type="submission" date="2017-06" db="EMBL/GenBank/DDBJ databases">
        <title>Genome sequencing of cyanobaciteial culture collection at National Institute for Environmental Studies (NIES).</title>
        <authorList>
            <person name="Hirose Y."/>
            <person name="Shimura Y."/>
            <person name="Fujisawa T."/>
            <person name="Nakamura Y."/>
            <person name="Kawachi M."/>
        </authorList>
    </citation>
    <scope>NUCLEOTIDE SEQUENCE [LARGE SCALE GENOMIC DNA]</scope>
    <source>
        <strain evidence="2 3">NIES-2135</strain>
    </source>
</reference>
<feature type="transmembrane region" description="Helical" evidence="1">
    <location>
        <begin position="39"/>
        <end position="59"/>
    </location>
</feature>
<feature type="transmembrane region" description="Helical" evidence="1">
    <location>
        <begin position="71"/>
        <end position="93"/>
    </location>
</feature>
<keyword evidence="1" id="KW-1133">Transmembrane helix</keyword>
<evidence type="ECO:0000313" key="2">
    <source>
        <dbReference type="EMBL" id="BAY54296.1"/>
    </source>
</evidence>
<keyword evidence="3" id="KW-1185">Reference proteome</keyword>
<protein>
    <submittedName>
        <fullName evidence="2">Uncharacterized protein</fullName>
    </submittedName>
</protein>
<dbReference type="InterPro" id="IPR021315">
    <property type="entry name" value="Gap/Sap"/>
</dbReference>
<accession>A0A1Z4JC47</accession>
<feature type="transmembrane region" description="Helical" evidence="1">
    <location>
        <begin position="145"/>
        <end position="171"/>
    </location>
</feature>
<feature type="transmembrane region" description="Helical" evidence="1">
    <location>
        <begin position="113"/>
        <end position="133"/>
    </location>
</feature>